<keyword evidence="8" id="KW-1185">Reference proteome</keyword>
<keyword evidence="5 6" id="KW-0472">Membrane</keyword>
<dbReference type="RefSeq" id="WP_164365358.1">
    <property type="nucleotide sequence ID" value="NZ_CP066776.1"/>
</dbReference>
<dbReference type="GO" id="GO:0044341">
    <property type="term" value="P:sodium-dependent phosphate transport"/>
    <property type="evidence" value="ECO:0007669"/>
    <property type="project" value="InterPro"/>
</dbReference>
<feature type="transmembrane region" description="Helical" evidence="6">
    <location>
        <begin position="49"/>
        <end position="70"/>
    </location>
</feature>
<dbReference type="GO" id="GO:0005886">
    <property type="term" value="C:plasma membrane"/>
    <property type="evidence" value="ECO:0007669"/>
    <property type="project" value="UniProtKB-SubCell"/>
</dbReference>
<proteinExistence type="predicted"/>
<protein>
    <submittedName>
        <fullName evidence="7">Na/Pi cotransporter family protein</fullName>
    </submittedName>
</protein>
<dbReference type="InterPro" id="IPR038078">
    <property type="entry name" value="PhoU-like_sf"/>
</dbReference>
<evidence type="ECO:0000256" key="5">
    <source>
        <dbReference type="ARBA" id="ARBA00023136"/>
    </source>
</evidence>
<dbReference type="Proteomes" id="UP000475117">
    <property type="component" value="Chromosome"/>
</dbReference>
<feature type="transmembrane region" description="Helical" evidence="6">
    <location>
        <begin position="114"/>
        <end position="136"/>
    </location>
</feature>
<keyword evidence="2" id="KW-1003">Cell membrane</keyword>
<gene>
    <name evidence="7" type="ORF">G3M56_000060</name>
</gene>
<evidence type="ECO:0000313" key="7">
    <source>
        <dbReference type="EMBL" id="QQL45018.1"/>
    </source>
</evidence>
<dbReference type="GO" id="GO:0005436">
    <property type="term" value="F:sodium:phosphate symporter activity"/>
    <property type="evidence" value="ECO:0007669"/>
    <property type="project" value="InterPro"/>
</dbReference>
<dbReference type="NCBIfam" id="TIGR00704">
    <property type="entry name" value="NaPi_cotrn_rel"/>
    <property type="match status" value="1"/>
</dbReference>
<dbReference type="KEGG" id="soa:G3M56_000060"/>
<reference evidence="7 8" key="1">
    <citation type="submission" date="2020-12" db="EMBL/GenBank/DDBJ databases">
        <title>Sulforoseuscoccus oceanibium gen. nov., sp. nov., a representative of the phylum Verrucomicrobia with special cytoplasmic membrane, and proposal of Sulforoseuscoccusaceae fam. nov.</title>
        <authorList>
            <person name="Xi F."/>
        </authorList>
    </citation>
    <scope>NUCLEOTIDE SEQUENCE [LARGE SCALE GENOMIC DNA]</scope>
    <source>
        <strain evidence="7 8">T37</strain>
    </source>
</reference>
<evidence type="ECO:0000256" key="1">
    <source>
        <dbReference type="ARBA" id="ARBA00004651"/>
    </source>
</evidence>
<evidence type="ECO:0000256" key="6">
    <source>
        <dbReference type="SAM" id="Phobius"/>
    </source>
</evidence>
<comment type="subcellular location">
    <subcellularLocation>
        <location evidence="1">Cell membrane</location>
        <topology evidence="1">Multi-pass membrane protein</topology>
    </subcellularLocation>
</comment>
<sequence length="606" mass="65032">MLSRTPAPRIIRPIALGLVALAILGSLLLPTHAADPLSNEASGSELNLTMMLIQLLGGLALFLFGMEMMGDGLKAAAGSKMKDILARFTTNRVKAAITGSVVTALIQSSSITTVLVVGFVSAGLMSLTQSVGVIMGANVGTTITAQIVAFKVEEAALAMVAVGFAMIFIGKRDRIHQIGRIIMGLGLVFVGMDVMSDGMAPLRTYEPFIELMAQMQQPALGIVIGALFTALVQSSSATTGIVIALASQGILPLSAGIALIFGANIGTCVTAMLATLGKGREAKQVAFVHVVFNVIGVLIWLRFIPDLASFVESFSPPPEQEGLSQHELFAASVPRQVANAHAVFNICNTLLLLPFAGLIARLTQRVLPRKEGELLTIKYLDKHALDVPSLALHSARLEVARLGDRALRMLDGIPALIVKRDQSVFACIARQQEQVQTLDREIANYMAHIQCGDLSQEEAAEYQSIMLANSSLVAICNIIADDTVEIARRSIYDKLRTSQTITELAEHLIPAVRDALSNAVLCVRSKDPADAELVLAANHHVKHIANECFRSHGHRFESPADLPLFRLKTNLVDALRRIYSHSKKIAYTVIPAPEPKDASSPSIAKR</sequence>
<feature type="transmembrane region" description="Helical" evidence="6">
    <location>
        <begin position="250"/>
        <end position="273"/>
    </location>
</feature>
<feature type="transmembrane region" description="Helical" evidence="6">
    <location>
        <begin position="148"/>
        <end position="169"/>
    </location>
</feature>
<evidence type="ECO:0000313" key="8">
    <source>
        <dbReference type="Proteomes" id="UP000475117"/>
    </source>
</evidence>
<keyword evidence="4 6" id="KW-1133">Transmembrane helix</keyword>
<feature type="transmembrane region" description="Helical" evidence="6">
    <location>
        <begin position="285"/>
        <end position="304"/>
    </location>
</feature>
<name>A0A6B3LF55_9BACT</name>
<keyword evidence="3 6" id="KW-0812">Transmembrane</keyword>
<dbReference type="EMBL" id="CP066776">
    <property type="protein sequence ID" value="QQL45018.1"/>
    <property type="molecule type" value="Genomic_DNA"/>
</dbReference>
<dbReference type="SUPFAM" id="SSF109755">
    <property type="entry name" value="PhoU-like"/>
    <property type="match status" value="1"/>
</dbReference>
<organism evidence="7 8">
    <name type="scientific">Sulfuriroseicoccus oceanibius</name>
    <dbReference type="NCBI Taxonomy" id="2707525"/>
    <lineage>
        <taxon>Bacteria</taxon>
        <taxon>Pseudomonadati</taxon>
        <taxon>Verrucomicrobiota</taxon>
        <taxon>Verrucomicrobiia</taxon>
        <taxon>Verrucomicrobiales</taxon>
        <taxon>Verrucomicrobiaceae</taxon>
        <taxon>Sulfuriroseicoccus</taxon>
    </lineage>
</organism>
<accession>A0A6B3LF55</accession>
<dbReference type="NCBIfam" id="NF037997">
    <property type="entry name" value="Na_Pi_symport"/>
    <property type="match status" value="1"/>
</dbReference>
<feature type="transmembrane region" description="Helical" evidence="6">
    <location>
        <begin position="342"/>
        <end position="360"/>
    </location>
</feature>
<dbReference type="InterPro" id="IPR004633">
    <property type="entry name" value="NaPi_cotrn-rel/YqeW-like"/>
</dbReference>
<dbReference type="Gene3D" id="1.20.58.220">
    <property type="entry name" value="Phosphate transport system protein phou homolog 2, domain 2"/>
    <property type="match status" value="1"/>
</dbReference>
<dbReference type="PANTHER" id="PTHR10010">
    <property type="entry name" value="SOLUTE CARRIER FAMILY 34 SODIUM PHOSPHATE , MEMBER 2-RELATED"/>
    <property type="match status" value="1"/>
</dbReference>
<dbReference type="PANTHER" id="PTHR10010:SF46">
    <property type="entry name" value="SODIUM-DEPENDENT PHOSPHATE TRANSPORT PROTEIN 2B"/>
    <property type="match status" value="1"/>
</dbReference>
<evidence type="ECO:0000256" key="4">
    <source>
        <dbReference type="ARBA" id="ARBA00022989"/>
    </source>
</evidence>
<feature type="transmembrane region" description="Helical" evidence="6">
    <location>
        <begin position="220"/>
        <end position="244"/>
    </location>
</feature>
<evidence type="ECO:0000256" key="2">
    <source>
        <dbReference type="ARBA" id="ARBA00022475"/>
    </source>
</evidence>
<dbReference type="Pfam" id="PF02690">
    <property type="entry name" value="Na_Pi_cotrans"/>
    <property type="match status" value="2"/>
</dbReference>
<evidence type="ECO:0000256" key="3">
    <source>
        <dbReference type="ARBA" id="ARBA00022692"/>
    </source>
</evidence>
<dbReference type="InterPro" id="IPR003841">
    <property type="entry name" value="Na/Pi_transpt"/>
</dbReference>
<dbReference type="AlphaFoldDB" id="A0A6B3LF55"/>